<reference evidence="2" key="1">
    <citation type="journal article" date="2014" name="Front. Microbiol.">
        <title>High frequency of phylogenetically diverse reductive dehalogenase-homologous genes in deep subseafloor sedimentary metagenomes.</title>
        <authorList>
            <person name="Kawai M."/>
            <person name="Futagami T."/>
            <person name="Toyoda A."/>
            <person name="Takaki Y."/>
            <person name="Nishi S."/>
            <person name="Hori S."/>
            <person name="Arai W."/>
            <person name="Tsubouchi T."/>
            <person name="Morono Y."/>
            <person name="Uchiyama I."/>
            <person name="Ito T."/>
            <person name="Fujiyama A."/>
            <person name="Inagaki F."/>
            <person name="Takami H."/>
        </authorList>
    </citation>
    <scope>NUCLEOTIDE SEQUENCE</scope>
    <source>
        <strain evidence="2">Expedition CK06-06</strain>
    </source>
</reference>
<evidence type="ECO:0000313" key="2">
    <source>
        <dbReference type="EMBL" id="GAF78419.1"/>
    </source>
</evidence>
<accession>X0SBL8</accession>
<proteinExistence type="predicted"/>
<dbReference type="EMBL" id="BARS01005769">
    <property type="protein sequence ID" value="GAF78419.1"/>
    <property type="molecule type" value="Genomic_DNA"/>
</dbReference>
<comment type="caution">
    <text evidence="2">The sequence shown here is derived from an EMBL/GenBank/DDBJ whole genome shotgun (WGS) entry which is preliminary data.</text>
</comment>
<dbReference type="AlphaFoldDB" id="X0SBL8"/>
<evidence type="ECO:0000256" key="1">
    <source>
        <dbReference type="SAM" id="Phobius"/>
    </source>
</evidence>
<gene>
    <name evidence="2" type="ORF">S01H1_11318</name>
</gene>
<keyword evidence="1" id="KW-0812">Transmembrane</keyword>
<name>X0SBL8_9ZZZZ</name>
<protein>
    <submittedName>
        <fullName evidence="2">Uncharacterized protein</fullName>
    </submittedName>
</protein>
<organism evidence="2">
    <name type="scientific">marine sediment metagenome</name>
    <dbReference type="NCBI Taxonomy" id="412755"/>
    <lineage>
        <taxon>unclassified sequences</taxon>
        <taxon>metagenomes</taxon>
        <taxon>ecological metagenomes</taxon>
    </lineage>
</organism>
<feature type="transmembrane region" description="Helical" evidence="1">
    <location>
        <begin position="6"/>
        <end position="24"/>
    </location>
</feature>
<keyword evidence="1" id="KW-0472">Membrane</keyword>
<sequence>MNWSDITAIVAIIISIIAIVWNLISYLSKRIPALDLSIDIYISENKDSYSSNSKRLVMIKCKLGNRGNYRLDIKRAKLIIDEGTFSKDKNELKFSKIWQWKEKCPDCELSKWYQDEKNSNLYPGYIDLKEVEGKFTYCTDLSYFASAIEYVLPGEFFIDTKILLLDKKKYYCVVFLVIPKPIKYFLFFDKKLDCLCMFDNIPPGNYRKIG</sequence>
<keyword evidence="1" id="KW-1133">Transmembrane helix</keyword>